<dbReference type="GeneID" id="558933"/>
<name>F1QC39_DANRE</name>
<protein>
    <submittedName>
        <fullName evidence="7">Protein SOGA3a</fullName>
    </submittedName>
    <submittedName>
        <fullName evidence="5">Si:ch211-151o1.4</fullName>
    </submittedName>
</protein>
<feature type="domain" description="SOGA 1/2-like coiled-coil" evidence="4">
    <location>
        <begin position="201"/>
        <end position="254"/>
    </location>
</feature>
<feature type="region of interest" description="Disordered" evidence="3">
    <location>
        <begin position="738"/>
        <end position="766"/>
    </location>
</feature>
<dbReference type="PANTHER" id="PTHR15705">
    <property type="entry name" value="MCG7194, ISOFORM CRA_A"/>
    <property type="match status" value="1"/>
</dbReference>
<feature type="compositionally biased region" description="Polar residues" evidence="3">
    <location>
        <begin position="854"/>
        <end position="863"/>
    </location>
</feature>
<feature type="compositionally biased region" description="Low complexity" evidence="3">
    <location>
        <begin position="300"/>
        <end position="314"/>
    </location>
</feature>
<dbReference type="Bgee" id="ENSDARG00000088571">
    <property type="expression patterns" value="Expressed in muscle tissue and 18 other cell types or tissues"/>
</dbReference>
<dbReference type="KEGG" id="dre:558933"/>
<evidence type="ECO:0000313" key="7">
    <source>
        <dbReference type="RefSeq" id="NP_001352779.1"/>
    </source>
</evidence>
<reference evidence="7" key="6">
    <citation type="submission" date="2025-04" db="UniProtKB">
        <authorList>
            <consortium name="RefSeq"/>
        </authorList>
    </citation>
    <scope>IDENTIFICATION</scope>
    <source>
        <strain evidence="7">Tuebingen</strain>
    </source>
</reference>
<reference evidence="5 6" key="3">
    <citation type="journal article" date="2013" name="Nature">
        <title>The zebrafish reference genome sequence and its relationship to the human genome.</title>
        <authorList>
            <consortium name="Genome Reference Consortium Zebrafish"/>
            <person name="Howe K."/>
            <person name="Clark M.D."/>
            <person name="Torroja C.F."/>
            <person name="Torrance J."/>
            <person name="Berthelot C."/>
            <person name="Muffato M."/>
            <person name="Collins J.E."/>
            <person name="Humphray S."/>
            <person name="McLaren K."/>
            <person name="Matthews L."/>
            <person name="McLaren S."/>
            <person name="Sealy I."/>
            <person name="Caccamo M."/>
            <person name="Churcher C."/>
            <person name="Scott C."/>
            <person name="Barrett J.C."/>
            <person name="Koch R."/>
            <person name="Rauch G.J."/>
            <person name="White S."/>
            <person name="Chow W."/>
            <person name="Kilian B."/>
            <person name="Quintais L.T."/>
            <person name="Guerra-Assuncao J.A."/>
            <person name="Zhou Y."/>
            <person name="Gu Y."/>
            <person name="Yen J."/>
            <person name="Vogel J.H."/>
            <person name="Eyre T."/>
            <person name="Redmond S."/>
            <person name="Banerjee R."/>
            <person name="Chi J."/>
            <person name="Fu B."/>
            <person name="Langley E."/>
            <person name="Maguire S.F."/>
            <person name="Laird G.K."/>
            <person name="Lloyd D."/>
            <person name="Kenyon E."/>
            <person name="Donaldson S."/>
            <person name="Sehra H."/>
            <person name="Almeida-King J."/>
            <person name="Loveland J."/>
            <person name="Trevanion S."/>
            <person name="Jones M."/>
            <person name="Quail M."/>
            <person name="Willey D."/>
            <person name="Hunt A."/>
            <person name="Burton J."/>
            <person name="Sims S."/>
            <person name="McLay K."/>
            <person name="Plumb B."/>
            <person name="Davis J."/>
            <person name="Clee C."/>
            <person name="Oliver K."/>
            <person name="Clark R."/>
            <person name="Riddle C."/>
            <person name="Elliot D."/>
            <person name="Eliott D."/>
            <person name="Threadgold G."/>
            <person name="Harden G."/>
            <person name="Ware D."/>
            <person name="Begum S."/>
            <person name="Mortimore B."/>
            <person name="Mortimer B."/>
            <person name="Kerry G."/>
            <person name="Heath P."/>
            <person name="Phillimore B."/>
            <person name="Tracey A."/>
            <person name="Corby N."/>
            <person name="Dunn M."/>
            <person name="Johnson C."/>
            <person name="Wood J."/>
            <person name="Clark S."/>
            <person name="Pelan S."/>
            <person name="Griffiths G."/>
            <person name="Smith M."/>
            <person name="Glithero R."/>
            <person name="Howden P."/>
            <person name="Barker N."/>
            <person name="Lloyd C."/>
            <person name="Stevens C."/>
            <person name="Harley J."/>
            <person name="Holt K."/>
            <person name="Panagiotidis G."/>
            <person name="Lovell J."/>
            <person name="Beasley H."/>
            <person name="Henderson C."/>
            <person name="Gordon D."/>
            <person name="Auger K."/>
            <person name="Wright D."/>
            <person name="Collins J."/>
            <person name="Raisen C."/>
            <person name="Dyer L."/>
            <person name="Leung K."/>
            <person name="Robertson L."/>
            <person name="Ambridge K."/>
            <person name="Leongamornlert D."/>
            <person name="McGuire S."/>
            <person name="Gilderthorp R."/>
            <person name="Griffiths C."/>
            <person name="Manthravadi D."/>
            <person name="Nichol S."/>
            <person name="Barker G."/>
            <person name="Whitehead S."/>
            <person name="Kay M."/>
            <person name="Brown J."/>
            <person name="Murnane C."/>
            <person name="Gray E."/>
            <person name="Humphries M."/>
            <person name="Sycamore N."/>
            <person name="Barker D."/>
            <person name="Saunders D."/>
            <person name="Wallis J."/>
            <person name="Babbage A."/>
            <person name="Hammond S."/>
            <person name="Mashreghi-Mohammadi M."/>
            <person name="Barr L."/>
            <person name="Martin S."/>
            <person name="Wray P."/>
            <person name="Ellington A."/>
            <person name="Matthews N."/>
            <person name="Ellwood M."/>
            <person name="Woodmansey R."/>
            <person name="Clark G."/>
            <person name="Cooper J."/>
            <person name="Cooper J."/>
            <person name="Tromans A."/>
            <person name="Grafham D."/>
            <person name="Skuce C."/>
            <person name="Pandian R."/>
            <person name="Andrews R."/>
            <person name="Harrison E."/>
            <person name="Kimberley A."/>
            <person name="Garnett J."/>
            <person name="Fosker N."/>
            <person name="Hall R."/>
            <person name="Garner P."/>
            <person name="Kelly D."/>
            <person name="Bird C."/>
            <person name="Palmer S."/>
            <person name="Gehring I."/>
            <person name="Berger A."/>
            <person name="Dooley C.M."/>
            <person name="Ersan-Urun Z."/>
            <person name="Eser C."/>
            <person name="Geiger H."/>
            <person name="Geisler M."/>
            <person name="Karotki L."/>
            <person name="Kirn A."/>
            <person name="Konantz J."/>
            <person name="Konantz M."/>
            <person name="Oberlander M."/>
            <person name="Rudolph-Geiger S."/>
            <person name="Teucke M."/>
            <person name="Lanz C."/>
            <person name="Raddatz G."/>
            <person name="Osoegawa K."/>
            <person name="Zhu B."/>
            <person name="Rapp A."/>
            <person name="Widaa S."/>
            <person name="Langford C."/>
            <person name="Yang F."/>
            <person name="Schuster S.C."/>
            <person name="Carter N.P."/>
            <person name="Harrow J."/>
            <person name="Ning Z."/>
            <person name="Herrero J."/>
            <person name="Searle S.M."/>
            <person name="Enright A."/>
            <person name="Geisler R."/>
            <person name="Plasterk R.H."/>
            <person name="Lee C."/>
            <person name="Westerfield M."/>
            <person name="de Jong P.J."/>
            <person name="Zon L.I."/>
            <person name="Postlethwait J.H."/>
            <person name="Nusslein-Volhard C."/>
            <person name="Hubbard T.J."/>
            <person name="Roest Crollius H."/>
            <person name="Rogers J."/>
            <person name="Stemple D.L."/>
        </authorList>
    </citation>
    <scope>NUCLEOTIDE SEQUENCE [LARGE SCALE GENOMIC DNA]</scope>
    <source>
        <strain evidence="5 6">Tuebingen</strain>
    </source>
</reference>
<feature type="compositionally biased region" description="Polar residues" evidence="3">
    <location>
        <begin position="58"/>
        <end position="67"/>
    </location>
</feature>
<dbReference type="CTD" id="558933"/>
<dbReference type="RefSeq" id="NP_001352779.1">
    <property type="nucleotide sequence ID" value="NM_001365850.1"/>
</dbReference>
<feature type="compositionally biased region" description="Low complexity" evidence="3">
    <location>
        <begin position="878"/>
        <end position="891"/>
    </location>
</feature>
<feature type="region of interest" description="Disordered" evidence="3">
    <location>
        <begin position="831"/>
        <end position="906"/>
    </location>
</feature>
<dbReference type="AGR" id="ZFIN:ZDB-GENE-100921-84"/>
<dbReference type="Ensembl" id="ENSDART00000145368.3">
    <property type="protein sequence ID" value="ENSDARP00000118055.2"/>
    <property type="gene ID" value="ENSDARG00000088571.4"/>
</dbReference>
<dbReference type="EMBL" id="AL929535">
    <property type="status" value="NOT_ANNOTATED_CDS"/>
    <property type="molecule type" value="Genomic_DNA"/>
</dbReference>
<feature type="compositionally biased region" description="Polar residues" evidence="3">
    <location>
        <begin position="315"/>
        <end position="324"/>
    </location>
</feature>
<feature type="coiled-coil region" evidence="2">
    <location>
        <begin position="215"/>
        <end position="249"/>
    </location>
</feature>
<keyword evidence="1 2" id="KW-0175">Coiled coil</keyword>
<feature type="compositionally biased region" description="Polar residues" evidence="3">
    <location>
        <begin position="744"/>
        <end position="754"/>
    </location>
</feature>
<dbReference type="PaxDb" id="7955-ENSDARP00000118055"/>
<dbReference type="PANTHER" id="PTHR15705:SF1">
    <property type="entry name" value="RIKEN CDNA 9330159F19 GENE"/>
    <property type="match status" value="1"/>
</dbReference>
<keyword evidence="6" id="KW-1185">Reference proteome</keyword>
<dbReference type="Pfam" id="PF14818">
    <property type="entry name" value="SOGA1-2-like_CC"/>
    <property type="match status" value="1"/>
</dbReference>
<organism evidence="5">
    <name type="scientific">Danio rerio</name>
    <name type="common">Zebrafish</name>
    <name type="synonym">Brachydanio rerio</name>
    <dbReference type="NCBI Taxonomy" id="7955"/>
    <lineage>
        <taxon>Eukaryota</taxon>
        <taxon>Metazoa</taxon>
        <taxon>Chordata</taxon>
        <taxon>Craniata</taxon>
        <taxon>Vertebrata</taxon>
        <taxon>Euteleostomi</taxon>
        <taxon>Actinopterygii</taxon>
        <taxon>Neopterygii</taxon>
        <taxon>Teleostei</taxon>
        <taxon>Ostariophysi</taxon>
        <taxon>Cypriniformes</taxon>
        <taxon>Danionidae</taxon>
        <taxon>Danioninae</taxon>
        <taxon>Danio</taxon>
    </lineage>
</organism>
<evidence type="ECO:0000313" key="6">
    <source>
        <dbReference type="Proteomes" id="UP000000437"/>
    </source>
</evidence>
<dbReference type="OMA" id="VHDKEEW"/>
<dbReference type="OrthoDB" id="8948289at2759"/>
<accession>F1QC39</accession>
<dbReference type="eggNOG" id="ENOG502RJ9I">
    <property type="taxonomic scope" value="Eukaryota"/>
</dbReference>
<feature type="region of interest" description="Disordered" evidence="3">
    <location>
        <begin position="295"/>
        <end position="324"/>
    </location>
</feature>
<feature type="region of interest" description="Disordered" evidence="3">
    <location>
        <begin position="25"/>
        <end position="70"/>
    </location>
</feature>
<dbReference type="AlphaFoldDB" id="F1QC39"/>
<accession>A0A8M6YTL1</accession>
<reference evidence="7" key="4">
    <citation type="journal article" date="2017" name="Nat. Commun.">
        <title>Evolution of complexity in the zebrafish synapse proteome.</title>
        <authorList>
            <person name="Bayes A."/>
            <person name="Collins M.O."/>
            <person name="Reig-Viader R."/>
            <person name="Gou G."/>
            <person name="Goulding D."/>
            <person name="Izquierdo A."/>
            <person name="Choudhary J.S."/>
            <person name="Emes R.D."/>
            <person name="Grant S.G."/>
        </authorList>
    </citation>
    <scope>NUCLEOTIDE SEQUENCE</scope>
    <source>
        <strain evidence="7">Tuebingen</strain>
    </source>
</reference>
<reference evidence="7" key="5">
    <citation type="journal article" date="2020" name="Science">
        <title>The N-glycome regulates the endothelial-to-hematopoietic transition.</title>
        <authorList>
            <person name="Kasper D.M."/>
            <person name="Hintzen J."/>
            <person name="Wu Y."/>
            <person name="Ghersi J.J."/>
            <person name="Mandl H.K."/>
            <person name="Salinas K.E."/>
            <person name="Armero W."/>
            <person name="He Z."/>
            <person name="Sheng Y."/>
            <person name="Xie Y."/>
            <person name="Heindel D.W."/>
            <person name="Park E.J."/>
            <person name="Sessa W.C."/>
            <person name="Mahal L.K."/>
            <person name="Lebrilla C."/>
            <person name="Hirschi K.K."/>
            <person name="Nicoli S."/>
        </authorList>
    </citation>
    <scope>NUCLEOTIDE SEQUENCE</scope>
    <source>
        <strain evidence="7">Tuebingen</strain>
    </source>
</reference>
<evidence type="ECO:0000256" key="2">
    <source>
        <dbReference type="SAM" id="Coils"/>
    </source>
</evidence>
<feature type="compositionally biased region" description="Pro residues" evidence="3">
    <location>
        <begin position="892"/>
        <end position="904"/>
    </location>
</feature>
<dbReference type="ZFIN" id="ZDB-GENE-131122-8">
    <property type="gene designation" value="si:ch211-151o1.4"/>
</dbReference>
<proteinExistence type="predicted"/>
<evidence type="ECO:0000313" key="5">
    <source>
        <dbReference type="Ensembl" id="ENSDARP00000118055"/>
    </source>
</evidence>
<evidence type="ECO:0000256" key="3">
    <source>
        <dbReference type="SAM" id="MobiDB-lite"/>
    </source>
</evidence>
<reference evidence="7" key="1">
    <citation type="journal article" date="2004" name="Proc. Natl. Acad. Sci. U.S.A.">
        <title>Hematopoietic gene expression profile in zebrafish kidney marrow.</title>
        <authorList>
            <person name="Song H.D."/>
            <person name="Sun X.J."/>
            <person name="Deng M."/>
            <person name="Zhang G.W."/>
            <person name="Zhou Y."/>
            <person name="Wu X.Y."/>
            <person name="Sheng Y."/>
            <person name="Chen Y."/>
            <person name="Ruan Z."/>
            <person name="Jiang C.L."/>
            <person name="Fan H.Y."/>
            <person name="Zon L.I."/>
            <person name="Kanki J.P."/>
            <person name="Liu T.X."/>
            <person name="Look A.T."/>
            <person name="Chen Z."/>
        </authorList>
    </citation>
    <scope>NUCLEOTIDE SEQUENCE</scope>
    <source>
        <strain evidence="7">Tuebingen</strain>
    </source>
</reference>
<evidence type="ECO:0000256" key="1">
    <source>
        <dbReference type="ARBA" id="ARBA00023054"/>
    </source>
</evidence>
<dbReference type="ZFIN" id="ZDB-GENE-100921-84">
    <property type="gene designation" value="mtcl3a"/>
</dbReference>
<dbReference type="GlyGen" id="F1QC39">
    <property type="glycosylation" value="2 sites"/>
</dbReference>
<dbReference type="HOGENOM" id="CLU_316149_0_0_1"/>
<dbReference type="Proteomes" id="UP000000437">
    <property type="component" value="Chromosome 16"/>
</dbReference>
<gene>
    <name evidence="7 8" type="primary">mtcl3a</name>
    <name evidence="7" type="synonym">si:ch211-151o1.2</name>
    <name evidence="7" type="synonym">si:ch211-151o1.3</name>
    <name evidence="5 7" type="synonym">si:ch211-151o1.4</name>
    <name evidence="7" type="synonym">soga3a</name>
</gene>
<dbReference type="InterPro" id="IPR027882">
    <property type="entry name" value="SOGA1/2-like_CC"/>
</dbReference>
<dbReference type="ExpressionAtlas" id="F1QC39">
    <property type="expression patterns" value="baseline"/>
</dbReference>
<dbReference type="STRING" id="7955.ENSDARP00000118055"/>
<dbReference type="SMR" id="F1QC39"/>
<reference evidence="5" key="2">
    <citation type="submission" date="2011-07" db="UniProtKB">
        <authorList>
            <consortium name="Ensembl"/>
        </authorList>
    </citation>
    <scope>IDENTIFICATION</scope>
    <source>
        <strain evidence="5">Tuebingen</strain>
    </source>
</reference>
<evidence type="ECO:0000313" key="8">
    <source>
        <dbReference type="ZFIN" id="ZDB-GENE-100921-84"/>
    </source>
</evidence>
<evidence type="ECO:0000259" key="4">
    <source>
        <dbReference type="Pfam" id="PF14818"/>
    </source>
</evidence>
<sequence>MWNAFGNGSSGYVSKAQGWEFVPCSRLEKPGKKSPARVRSFPSHLLEQLPPGAAADAQTPNLEQPSPHSRMKKKLEELRKRYDFEKDEWRMEKESLLRQVAEIQGGENRRMLLELKCVLEEVQSGVKREESKRGELELQYTQDRCAWELERSELKSRITQLEARGCSVVVESVRSPELGDTLKRERAEQKKLLADTHSAAMDLRCRLENSERGWMKEKSELLERFESERKEWENQLMDMQRKIEELYSEVKAHRTGISLRPITDGQIALRLSSCSASTLSSAVTYPSDGQSFEYSEPLTQQSNDSIDSQQSQLSRNASESSELCNNDQIEEQSVAEQQAIDTADLEEILESCLKEKVGKKSWLTGQDVLLNPFRRFQSMEISCGSDKKKNNTSLNAALNEIARASEELCSYQDEKRKLADIKRSRSESAFFQRETELVERVKDHLEMEDTVLYLKNMSEDLKSIDEQYWMNWECCNMHISDDKPKQEDIRQAPPIPIRSTSWYISSPSASELESSVTEQRSGTHPDRKYTSPAIVRKFEAMLQENEGKILTDSGNTACIVPTDINCCQSRWSCDASRFGSNKSSRDIPVKRCLSNADIADADHSVNQSDAENLNDLKSASHLTNISSLDSPKNERLEQKTAEFNRTLFQAGMGLRCDEDIGMNARTDCSPSLISEDTFTDSPLSYVEDNLELSDLVQPCPEDKGRKTETKDRFSMPLSLQQECGEIKPLQTERTTPILSDKQCKSASSPQIQTERVQEDKKSTCSTRSRILDENPWKPSTLAAYPRPVESRSNYGAVERILKSYEERSQQPSPGKKEDLMDLLEMLDKRREPESTQRLTHTPHHKETHVKVQQCKESSVTNKKSFSRPACPAKRRLPSRWASRSSISSASSPSPPPTPTPPPPTVFTQRQTLAYSTFHTETVI</sequence>
<dbReference type="GeneTree" id="ENSGT00950000182982"/>